<evidence type="ECO:0000313" key="12">
    <source>
        <dbReference type="Proteomes" id="UP000277896"/>
    </source>
</evidence>
<dbReference type="GO" id="GO:0030705">
    <property type="term" value="P:cytoskeleton-dependent intracellular transport"/>
    <property type="evidence" value="ECO:0007669"/>
    <property type="project" value="TreeGrafter"/>
</dbReference>
<feature type="coiled-coil region" evidence="5">
    <location>
        <begin position="66"/>
        <end position="156"/>
    </location>
</feature>
<evidence type="ECO:0000256" key="1">
    <source>
        <dbReference type="ARBA" id="ARBA00022512"/>
    </source>
</evidence>
<dbReference type="GO" id="GO:0005815">
    <property type="term" value="C:microtubule organizing center"/>
    <property type="evidence" value="ECO:0007669"/>
    <property type="project" value="TreeGrafter"/>
</dbReference>
<dbReference type="EMBL" id="BDOR01000007">
    <property type="protein sequence ID" value="GBF02012.1"/>
    <property type="molecule type" value="Genomic_DNA"/>
</dbReference>
<dbReference type="GO" id="GO:0005737">
    <property type="term" value="C:cytoplasm"/>
    <property type="evidence" value="ECO:0007669"/>
    <property type="project" value="TreeGrafter"/>
</dbReference>
<keyword evidence="11" id="KW-1185">Reference proteome</keyword>
<dbReference type="Pfam" id="PF00188">
    <property type="entry name" value="CAP"/>
    <property type="match status" value="1"/>
</dbReference>
<keyword evidence="3 7" id="KW-0732">Signal</keyword>
<gene>
    <name evidence="9" type="ORF">LP667_03590</name>
    <name evidence="10" type="ORF">LPPLD21_01544</name>
</gene>
<dbReference type="PROSITE" id="PS50847">
    <property type="entry name" value="GRAM_POS_ANCHORING"/>
    <property type="match status" value="1"/>
</dbReference>
<keyword evidence="2" id="KW-0964">Secreted</keyword>
<reference evidence="9 12" key="2">
    <citation type="submission" date="2018-10" db="EMBL/GenBank/DDBJ databases">
        <title>Genome seuquencing of Lactobacillus species.</title>
        <authorList>
            <person name="Baek C."/>
            <person name="Yi H."/>
        </authorList>
    </citation>
    <scope>NUCLEOTIDE SEQUENCE [LARGE SCALE GENOMIC DNA]</scope>
    <source>
        <strain evidence="9 12">DSM 10667</strain>
    </source>
</reference>
<dbReference type="Gene3D" id="3.40.33.10">
    <property type="entry name" value="CAP"/>
    <property type="match status" value="1"/>
</dbReference>
<accession>A0AAD0TND8</accession>
<feature type="chain" id="PRO_5042157001" evidence="7">
    <location>
        <begin position="29"/>
        <end position="836"/>
    </location>
</feature>
<dbReference type="NCBIfam" id="TIGR01167">
    <property type="entry name" value="LPXTG_anchor"/>
    <property type="match status" value="1"/>
</dbReference>
<protein>
    <submittedName>
        <fullName evidence="10">Cell surface protein</fullName>
    </submittedName>
    <submittedName>
        <fullName evidence="9">LPXTG cell wall anchor domain-containing protein</fullName>
    </submittedName>
</protein>
<feature type="signal peptide" evidence="7">
    <location>
        <begin position="1"/>
        <end position="28"/>
    </location>
</feature>
<dbReference type="SUPFAM" id="SSF57997">
    <property type="entry name" value="Tropomyosin"/>
    <property type="match status" value="2"/>
</dbReference>
<organism evidence="9 12">
    <name type="scientific">Lactiplantibacillus paraplantarum</name>
    <dbReference type="NCBI Taxonomy" id="60520"/>
    <lineage>
        <taxon>Bacteria</taxon>
        <taxon>Bacillati</taxon>
        <taxon>Bacillota</taxon>
        <taxon>Bacilli</taxon>
        <taxon>Lactobacillales</taxon>
        <taxon>Lactobacillaceae</taxon>
        <taxon>Lactiplantibacillus</taxon>
    </lineage>
</organism>
<evidence type="ECO:0000256" key="3">
    <source>
        <dbReference type="ARBA" id="ARBA00022729"/>
    </source>
</evidence>
<evidence type="ECO:0000256" key="7">
    <source>
        <dbReference type="SAM" id="SignalP"/>
    </source>
</evidence>
<dbReference type="InterPro" id="IPR019931">
    <property type="entry name" value="LPXTG_anchor"/>
</dbReference>
<dbReference type="PANTHER" id="PTHR18947">
    <property type="entry name" value="HOOK PROTEINS"/>
    <property type="match status" value="1"/>
</dbReference>
<evidence type="ECO:0000256" key="4">
    <source>
        <dbReference type="ARBA" id="ARBA00023088"/>
    </source>
</evidence>
<dbReference type="EMBL" id="CP032744">
    <property type="protein sequence ID" value="AYJ37968.1"/>
    <property type="molecule type" value="Genomic_DNA"/>
</dbReference>
<keyword evidence="4" id="KW-0572">Peptidoglycan-anchor</keyword>
<dbReference type="Pfam" id="PF00746">
    <property type="entry name" value="Gram_pos_anchor"/>
    <property type="match status" value="1"/>
</dbReference>
<evidence type="ECO:0000313" key="10">
    <source>
        <dbReference type="EMBL" id="GBF02012.1"/>
    </source>
</evidence>
<evidence type="ECO:0000256" key="2">
    <source>
        <dbReference type="ARBA" id="ARBA00022525"/>
    </source>
</evidence>
<evidence type="ECO:0000259" key="8">
    <source>
        <dbReference type="PROSITE" id="PS50847"/>
    </source>
</evidence>
<evidence type="ECO:0000256" key="6">
    <source>
        <dbReference type="SAM" id="MobiDB-lite"/>
    </source>
</evidence>
<dbReference type="RefSeq" id="WP_021730187.1">
    <property type="nucleotide sequence ID" value="NZ_AVAI01000025.1"/>
</dbReference>
<dbReference type="InterPro" id="IPR014044">
    <property type="entry name" value="CAP_dom"/>
</dbReference>
<sequence length="836" mass="87169">MKKQLLYTSITTAVLFVGTQLGVNNAQADATTDNGTGNQTTTTSATQGSAKTVTNEQLATVKPTSQQQYQTNVQTAKGNVAAAKNQVNAAQTKVATAQGQVSNQSQLIAAGQNQYDAGKAQVDSAQQQLEAKNQVVAKAESQVNADQAKIAAAEQQIPADQQQIATNNVAITNQPAIEKNAQATKNTADATLAQAKTDQATAQSAAKVANTVTATKQADVDQATTTQQKAATLVNQAQAAVTTAQGAVNKNTQAISSAKTAIQNTSKQINANKQAVAGAQTKLAAAQAALTVAKQPTTTTETQSKYSAAEFPQSELTGSQTVTVAYPANGNYVPNVDKINQYMFDYINELRALNGQPALKQTAALQNNAIARAAAQTDGGLDHTGSIYAENLTQLFPDWFLSDQEVAYEAIMGWYDESNNVESGSFGHRINLIYSEGNAGVAANLAKHVAAFEVDNSGMSEAEFNKYYNLFYTAHTDAATKTKALPAITFKYVQTTPADPKKIAAANATLNAAMASLNDLQDTGKSLATKLANQNASLQTLQSQTSGLQAAVTTKQAQVKVAAASLVTANANLVQAKAQLTTAQRQQSVADQSLKATMVKTATAQATANQAAKNLASAKTLVADLTAENSRLAAEIEALPAQIAAMKAQKAMREQQITTAKAMLAQAQAQVDQANKQLAVEKTQFDSKKADLAQLRQVLGAAQVDLAVAQGDLTATEAFLARVEANKFTTTTAIADQISEKATADKPASATITALHGTTAKATVNVSDAANMTNISVDASAGNDSNAIVKAKQQSTGAQAAVLPKTGEEQPSRMLAVGLLAASLALFGLVKPRKRV</sequence>
<dbReference type="Proteomes" id="UP000277896">
    <property type="component" value="Chromosome"/>
</dbReference>
<dbReference type="AlphaFoldDB" id="A0AAD0TND8"/>
<dbReference type="GO" id="GO:0051959">
    <property type="term" value="F:dynein light intermediate chain binding"/>
    <property type="evidence" value="ECO:0007669"/>
    <property type="project" value="TreeGrafter"/>
</dbReference>
<keyword evidence="1" id="KW-0134">Cell wall</keyword>
<evidence type="ECO:0000256" key="5">
    <source>
        <dbReference type="SAM" id="Coils"/>
    </source>
</evidence>
<dbReference type="InterPro" id="IPR035940">
    <property type="entry name" value="CAP_sf"/>
</dbReference>
<dbReference type="GO" id="GO:0031122">
    <property type="term" value="P:cytoplasmic microtubule organization"/>
    <property type="evidence" value="ECO:0007669"/>
    <property type="project" value="TreeGrafter"/>
</dbReference>
<feature type="domain" description="Gram-positive cocci surface proteins LPxTG" evidence="8">
    <location>
        <begin position="803"/>
        <end position="836"/>
    </location>
</feature>
<proteinExistence type="predicted"/>
<keyword evidence="5" id="KW-0175">Coiled coil</keyword>
<feature type="coiled-coil region" evidence="5">
    <location>
        <begin position="566"/>
        <end position="684"/>
    </location>
</feature>
<dbReference type="GO" id="GO:0008017">
    <property type="term" value="F:microtubule binding"/>
    <property type="evidence" value="ECO:0007669"/>
    <property type="project" value="TreeGrafter"/>
</dbReference>
<dbReference type="PANTHER" id="PTHR18947:SF28">
    <property type="entry name" value="GIRDIN, ISOFORM A"/>
    <property type="match status" value="1"/>
</dbReference>
<feature type="compositionally biased region" description="Low complexity" evidence="6">
    <location>
        <begin position="29"/>
        <end position="50"/>
    </location>
</feature>
<feature type="region of interest" description="Disordered" evidence="6">
    <location>
        <begin position="28"/>
        <end position="51"/>
    </location>
</feature>
<evidence type="ECO:0000313" key="9">
    <source>
        <dbReference type="EMBL" id="AYJ37968.1"/>
    </source>
</evidence>
<dbReference type="Proteomes" id="UP000236162">
    <property type="component" value="Unassembled WGS sequence"/>
</dbReference>
<dbReference type="SUPFAM" id="SSF55797">
    <property type="entry name" value="PR-1-like"/>
    <property type="match status" value="1"/>
</dbReference>
<reference evidence="10 11" key="1">
    <citation type="submission" date="2017-04" db="EMBL/GenBank/DDBJ databases">
        <title>In vitro and in silico characterization of Lactobacillus paraplantarum D2-1, a starter culture for soymilk fermentation.</title>
        <authorList>
            <person name="Endo A."/>
            <person name="Sasaki F."/>
            <person name="Maeno S."/>
            <person name="Kanesaki Y."/>
            <person name="Kubota E."/>
            <person name="Torres G.A."/>
            <person name="Tomita S."/>
            <person name="Nakagawa J."/>
        </authorList>
    </citation>
    <scope>NUCLEOTIDE SEQUENCE [LARGE SCALE GENOMIC DNA]</scope>
    <source>
        <strain evidence="10 11">D2-1</strain>
    </source>
</reference>
<name>A0AAD0TND8_9LACO</name>
<evidence type="ECO:0000313" key="11">
    <source>
        <dbReference type="Proteomes" id="UP000236162"/>
    </source>
</evidence>